<evidence type="ECO:0000313" key="1">
    <source>
        <dbReference type="EMBL" id="KAB8074405.1"/>
    </source>
</evidence>
<evidence type="ECO:0000313" key="2">
    <source>
        <dbReference type="Proteomes" id="UP000326565"/>
    </source>
</evidence>
<dbReference type="Proteomes" id="UP000326565">
    <property type="component" value="Unassembled WGS sequence"/>
</dbReference>
<reference evidence="1 2" key="1">
    <citation type="submission" date="2019-04" db="EMBL/GenBank/DDBJ databases">
        <title>Friends and foes A comparative genomics study of 23 Aspergillus species from section Flavi.</title>
        <authorList>
            <consortium name="DOE Joint Genome Institute"/>
            <person name="Kjaerbolling I."/>
            <person name="Vesth T."/>
            <person name="Frisvad J.C."/>
            <person name="Nybo J.L."/>
            <person name="Theobald S."/>
            <person name="Kildgaard S."/>
            <person name="Isbrandt T."/>
            <person name="Kuo A."/>
            <person name="Sato A."/>
            <person name="Lyhne E.K."/>
            <person name="Kogle M.E."/>
            <person name="Wiebenga A."/>
            <person name="Kun R.S."/>
            <person name="Lubbers R.J."/>
            <person name="Makela M.R."/>
            <person name="Barry K."/>
            <person name="Chovatia M."/>
            <person name="Clum A."/>
            <person name="Daum C."/>
            <person name="Haridas S."/>
            <person name="He G."/>
            <person name="LaButti K."/>
            <person name="Lipzen A."/>
            <person name="Mondo S."/>
            <person name="Riley R."/>
            <person name="Salamov A."/>
            <person name="Simmons B.A."/>
            <person name="Magnuson J.K."/>
            <person name="Henrissat B."/>
            <person name="Mortensen U.H."/>
            <person name="Larsen T.O."/>
            <person name="Devries R.P."/>
            <person name="Grigoriev I.V."/>
            <person name="Machida M."/>
            <person name="Baker S.E."/>
            <person name="Andersen M.R."/>
        </authorList>
    </citation>
    <scope>NUCLEOTIDE SEQUENCE [LARGE SCALE GENOMIC DNA]</scope>
    <source>
        <strain evidence="1 2">CBS 151.66</strain>
    </source>
</reference>
<sequence>MSQSRFIRSDHKAAHGKKDISICITRDSYRAKLEWISKKHVVLWDVKHDRGWLVNGASALLHLVRAYLEYDERGT</sequence>
<proteinExistence type="predicted"/>
<keyword evidence="2" id="KW-1185">Reference proteome</keyword>
<gene>
    <name evidence="1" type="ORF">BDV29DRAFT_173691</name>
</gene>
<accession>A0A5N5X341</accession>
<dbReference type="AlphaFoldDB" id="A0A5N5X341"/>
<dbReference type="OrthoDB" id="1658288at2759"/>
<dbReference type="EMBL" id="ML732210">
    <property type="protein sequence ID" value="KAB8074405.1"/>
    <property type="molecule type" value="Genomic_DNA"/>
</dbReference>
<organism evidence="1 2">
    <name type="scientific">Aspergillus leporis</name>
    <dbReference type="NCBI Taxonomy" id="41062"/>
    <lineage>
        <taxon>Eukaryota</taxon>
        <taxon>Fungi</taxon>
        <taxon>Dikarya</taxon>
        <taxon>Ascomycota</taxon>
        <taxon>Pezizomycotina</taxon>
        <taxon>Eurotiomycetes</taxon>
        <taxon>Eurotiomycetidae</taxon>
        <taxon>Eurotiales</taxon>
        <taxon>Aspergillaceae</taxon>
        <taxon>Aspergillus</taxon>
        <taxon>Aspergillus subgen. Circumdati</taxon>
    </lineage>
</organism>
<protein>
    <submittedName>
        <fullName evidence="1">Uncharacterized protein</fullName>
    </submittedName>
</protein>
<name>A0A5N5X341_9EURO</name>